<comment type="caution">
    <text evidence="5">The sequence shown here is derived from an EMBL/GenBank/DDBJ whole genome shotgun (WGS) entry which is preliminary data.</text>
</comment>
<evidence type="ECO:0000313" key="6">
    <source>
        <dbReference type="Proteomes" id="UP001165060"/>
    </source>
</evidence>
<evidence type="ECO:0000256" key="3">
    <source>
        <dbReference type="SAM" id="SignalP"/>
    </source>
</evidence>
<feature type="domain" description="Enoyl reductase (ER)" evidence="4">
    <location>
        <begin position="99"/>
        <end position="351"/>
    </location>
</feature>
<dbReference type="SMART" id="SM00829">
    <property type="entry name" value="PKS_ER"/>
    <property type="match status" value="1"/>
</dbReference>
<name>A0ABQ6M7J2_9STRA</name>
<dbReference type="Pfam" id="PF13602">
    <property type="entry name" value="ADH_zinc_N_2"/>
    <property type="match status" value="1"/>
</dbReference>
<proteinExistence type="predicted"/>
<reference evidence="5 6" key="1">
    <citation type="journal article" date="2023" name="Commun. Biol.">
        <title>Genome analysis of Parmales, the sister group of diatoms, reveals the evolutionary specialization of diatoms from phago-mixotrophs to photoautotrophs.</title>
        <authorList>
            <person name="Ban H."/>
            <person name="Sato S."/>
            <person name="Yoshikawa S."/>
            <person name="Yamada K."/>
            <person name="Nakamura Y."/>
            <person name="Ichinomiya M."/>
            <person name="Sato N."/>
            <person name="Blanc-Mathieu R."/>
            <person name="Endo H."/>
            <person name="Kuwata A."/>
            <person name="Ogata H."/>
        </authorList>
    </citation>
    <scope>NUCLEOTIDE SEQUENCE [LARGE SCALE GENOMIC DNA]</scope>
</reference>
<organism evidence="5 6">
    <name type="scientific">Tetraparma gracilis</name>
    <dbReference type="NCBI Taxonomy" id="2962635"/>
    <lineage>
        <taxon>Eukaryota</taxon>
        <taxon>Sar</taxon>
        <taxon>Stramenopiles</taxon>
        <taxon>Ochrophyta</taxon>
        <taxon>Bolidophyceae</taxon>
        <taxon>Parmales</taxon>
        <taxon>Triparmaceae</taxon>
        <taxon>Tetraparma</taxon>
    </lineage>
</organism>
<evidence type="ECO:0000256" key="2">
    <source>
        <dbReference type="ARBA" id="ARBA00023002"/>
    </source>
</evidence>
<dbReference type="Proteomes" id="UP001165060">
    <property type="component" value="Unassembled WGS sequence"/>
</dbReference>
<evidence type="ECO:0000313" key="5">
    <source>
        <dbReference type="EMBL" id="GMI21009.1"/>
    </source>
</evidence>
<keyword evidence="2" id="KW-0560">Oxidoreductase</keyword>
<protein>
    <recommendedName>
        <fullName evidence="4">Enoyl reductase (ER) domain-containing protein</fullName>
    </recommendedName>
</protein>
<dbReference type="PANTHER" id="PTHR48106:SF13">
    <property type="entry name" value="QUINONE OXIDOREDUCTASE-RELATED"/>
    <property type="match status" value="1"/>
</dbReference>
<sequence>MLPRSPVSLGLASLSVLASSALFSLLSSFLASPDGAVLKNQLLAVSSTVSNWARYTLLKRSPPARRIPPGAETCVQIVSPGGVETLQIVPLPPNTTAVGYNVVRGTPFLARSAPPAAPCVTVAVTHFALNFADVCVRLGLYESAIRYVGYPIVPGFDVAGTILKAPAGSGFSEGERVYGATLFGGYSSLLSVPANQIRRVPPSLSLREAASLPAVSFTALHALTIGGFPARGKYEHLAQCGRLVVYGFHSNMPVGRAALSPLSWIKMAVDMFRMPTVDYMGLTLDSRAVLGFNLSFFEEETELIGSYFESIDGWIREGKIAMPKTELFGMGEVGKAHERLQSGASEGKMVIEVGR</sequence>
<accession>A0ABQ6M7J2</accession>
<dbReference type="InterPro" id="IPR013154">
    <property type="entry name" value="ADH-like_N"/>
</dbReference>
<keyword evidence="1" id="KW-0521">NADP</keyword>
<evidence type="ECO:0000256" key="1">
    <source>
        <dbReference type="ARBA" id="ARBA00022857"/>
    </source>
</evidence>
<dbReference type="Gene3D" id="3.90.180.10">
    <property type="entry name" value="Medium-chain alcohol dehydrogenases, catalytic domain"/>
    <property type="match status" value="2"/>
</dbReference>
<dbReference type="SUPFAM" id="SSF50129">
    <property type="entry name" value="GroES-like"/>
    <property type="match status" value="1"/>
</dbReference>
<evidence type="ECO:0000259" key="4">
    <source>
        <dbReference type="SMART" id="SM00829"/>
    </source>
</evidence>
<dbReference type="InterPro" id="IPR020843">
    <property type="entry name" value="ER"/>
</dbReference>
<dbReference type="EMBL" id="BRYB01000034">
    <property type="protein sequence ID" value="GMI21009.1"/>
    <property type="molecule type" value="Genomic_DNA"/>
</dbReference>
<gene>
    <name evidence="5" type="ORF">TeGR_g7397</name>
</gene>
<dbReference type="InterPro" id="IPR011032">
    <property type="entry name" value="GroES-like_sf"/>
</dbReference>
<feature type="signal peptide" evidence="3">
    <location>
        <begin position="1"/>
        <end position="31"/>
    </location>
</feature>
<keyword evidence="3" id="KW-0732">Signal</keyword>
<dbReference type="Pfam" id="PF08240">
    <property type="entry name" value="ADH_N"/>
    <property type="match status" value="1"/>
</dbReference>
<dbReference type="PANTHER" id="PTHR48106">
    <property type="entry name" value="QUINONE OXIDOREDUCTASE PIG3-RELATED"/>
    <property type="match status" value="1"/>
</dbReference>
<feature type="chain" id="PRO_5046889820" description="Enoyl reductase (ER) domain-containing protein" evidence="3">
    <location>
        <begin position="32"/>
        <end position="355"/>
    </location>
</feature>
<keyword evidence="6" id="KW-1185">Reference proteome</keyword>